<dbReference type="AlphaFoldDB" id="A0A510Y1M4"/>
<gene>
    <name evidence="1" type="ORF">MHA01_00840</name>
</gene>
<dbReference type="Proteomes" id="UP000321051">
    <property type="component" value="Unassembled WGS sequence"/>
</dbReference>
<evidence type="ECO:0000313" key="1">
    <source>
        <dbReference type="EMBL" id="GEK57179.1"/>
    </source>
</evidence>
<protein>
    <submittedName>
        <fullName evidence="1">Uncharacterized protein</fullName>
    </submittedName>
</protein>
<sequence length="72" mass="8565">MNEELNKHLAGKRIKKVEFGTDEIIAEVYVDEESENTYLLHVSQILHEDEYYPDFDVSLKKKIVQVHYKKLI</sequence>
<comment type="caution">
    <text evidence="1">The sequence shown here is derived from an EMBL/GenBank/DDBJ whole genome shotgun (WGS) entry which is preliminary data.</text>
</comment>
<dbReference type="EMBL" id="BJUN01000001">
    <property type="protein sequence ID" value="GEK57179.1"/>
    <property type="molecule type" value="Genomic_DNA"/>
</dbReference>
<accession>A0A510Y1M4</accession>
<proteinExistence type="predicted"/>
<reference evidence="1 2" key="1">
    <citation type="submission" date="2019-07" db="EMBL/GenBank/DDBJ databases">
        <title>Whole genome shotgun sequence of Marinococcus halophilus NBRC 102359.</title>
        <authorList>
            <person name="Hosoyama A."/>
            <person name="Uohara A."/>
            <person name="Ohji S."/>
            <person name="Ichikawa N."/>
        </authorList>
    </citation>
    <scope>NUCLEOTIDE SEQUENCE [LARGE SCALE GENOMIC DNA]</scope>
    <source>
        <strain evidence="1 2">NBRC 102359</strain>
    </source>
</reference>
<name>A0A510Y1M4_MARHA</name>
<organism evidence="1 2">
    <name type="scientific">Marinococcus halophilus</name>
    <dbReference type="NCBI Taxonomy" id="1371"/>
    <lineage>
        <taxon>Bacteria</taxon>
        <taxon>Bacillati</taxon>
        <taxon>Bacillota</taxon>
        <taxon>Bacilli</taxon>
        <taxon>Bacillales</taxon>
        <taxon>Bacillaceae</taxon>
        <taxon>Marinococcus</taxon>
    </lineage>
</organism>
<evidence type="ECO:0000313" key="2">
    <source>
        <dbReference type="Proteomes" id="UP000321051"/>
    </source>
</evidence>
<dbReference type="RefSeq" id="WP_094907797.1">
    <property type="nucleotide sequence ID" value="NZ_BJUN01000001.1"/>
</dbReference>
<keyword evidence="2" id="KW-1185">Reference proteome</keyword>